<dbReference type="VEuPathDB" id="VectorBase:GBRI036935"/>
<dbReference type="STRING" id="37001.A0A1A9WY48"/>
<dbReference type="InterPro" id="IPR029058">
    <property type="entry name" value="AB_hydrolase_fold"/>
</dbReference>
<accession>A0A1A9WY48</accession>
<dbReference type="AlphaFoldDB" id="A0A1A9WY48"/>
<dbReference type="Pfam" id="PF00561">
    <property type="entry name" value="Abhydrolase_1"/>
    <property type="match status" value="1"/>
</dbReference>
<name>A0A1A9WY48_9MUSC</name>
<proteinExistence type="predicted"/>
<dbReference type="Gene3D" id="3.40.50.1820">
    <property type="entry name" value="alpha/beta hydrolase"/>
    <property type="match status" value="1"/>
</dbReference>
<dbReference type="PANTHER" id="PTHR46331:SF2">
    <property type="entry name" value="VALACYCLOVIR HYDROLASE"/>
    <property type="match status" value="1"/>
</dbReference>
<dbReference type="PANTHER" id="PTHR46331">
    <property type="entry name" value="VALACYCLOVIR HYDROLASE"/>
    <property type="match status" value="1"/>
</dbReference>
<keyword evidence="3" id="KW-1185">Reference proteome</keyword>
<organism evidence="2 3">
    <name type="scientific">Glossina brevipalpis</name>
    <dbReference type="NCBI Taxonomy" id="37001"/>
    <lineage>
        <taxon>Eukaryota</taxon>
        <taxon>Metazoa</taxon>
        <taxon>Ecdysozoa</taxon>
        <taxon>Arthropoda</taxon>
        <taxon>Hexapoda</taxon>
        <taxon>Insecta</taxon>
        <taxon>Pterygota</taxon>
        <taxon>Neoptera</taxon>
        <taxon>Endopterygota</taxon>
        <taxon>Diptera</taxon>
        <taxon>Brachycera</taxon>
        <taxon>Muscomorpha</taxon>
        <taxon>Hippoboscoidea</taxon>
        <taxon>Glossinidae</taxon>
        <taxon>Glossina</taxon>
    </lineage>
</organism>
<sequence length="282" mass="32639">MFRPLNKNFHLSFKTIAKIVKRHKHVEEKVKVNEMNINIVKVGSGDKSVLLMPGAAGSNWTDFKPQIEHLPQLLPNYTVVAWDPPGYGKSIPPKRNFSLDFFQNDARKAVELMKTLNRSKFSILGWSDGGITGLIVAGRYPENVDKLVIWGANAYVNDEDVNILKGIRDVKKWSARMREPLEKLYGAERFAEMWNEWIDAVLNIHEKCEGDFCMKEVREVRASTFILHGKKDPMLSKEHVPYLRQYLKNAKYHEFPDGKHNIHLRYAKEFNELVAKFLLEKS</sequence>
<protein>
    <submittedName>
        <fullName evidence="2">AB hydrolase-1 domain-containing protein</fullName>
    </submittedName>
</protein>
<evidence type="ECO:0000313" key="3">
    <source>
        <dbReference type="Proteomes" id="UP000091820"/>
    </source>
</evidence>
<evidence type="ECO:0000259" key="1">
    <source>
        <dbReference type="Pfam" id="PF00561"/>
    </source>
</evidence>
<reference evidence="2" key="2">
    <citation type="submission" date="2020-05" db="UniProtKB">
        <authorList>
            <consortium name="EnsemblMetazoa"/>
        </authorList>
    </citation>
    <scope>IDENTIFICATION</scope>
    <source>
        <strain evidence="2">IAEA</strain>
    </source>
</reference>
<dbReference type="Proteomes" id="UP000091820">
    <property type="component" value="Unassembled WGS sequence"/>
</dbReference>
<feature type="domain" description="AB hydrolase-1" evidence="1">
    <location>
        <begin position="48"/>
        <end position="170"/>
    </location>
</feature>
<dbReference type="PRINTS" id="PR00111">
    <property type="entry name" value="ABHYDROLASE"/>
</dbReference>
<dbReference type="GO" id="GO:0017171">
    <property type="term" value="F:serine hydrolase activity"/>
    <property type="evidence" value="ECO:0007669"/>
    <property type="project" value="TreeGrafter"/>
</dbReference>
<evidence type="ECO:0000313" key="2">
    <source>
        <dbReference type="EnsemblMetazoa" id="GBRI036935-PA"/>
    </source>
</evidence>
<dbReference type="SUPFAM" id="SSF53474">
    <property type="entry name" value="alpha/beta-Hydrolases"/>
    <property type="match status" value="1"/>
</dbReference>
<dbReference type="EnsemblMetazoa" id="GBRI036935-RA">
    <property type="protein sequence ID" value="GBRI036935-PA"/>
    <property type="gene ID" value="GBRI036935"/>
</dbReference>
<reference evidence="3" key="1">
    <citation type="submission" date="2014-03" db="EMBL/GenBank/DDBJ databases">
        <authorList>
            <person name="Aksoy S."/>
            <person name="Warren W."/>
            <person name="Wilson R.K."/>
        </authorList>
    </citation>
    <scope>NUCLEOTIDE SEQUENCE [LARGE SCALE GENOMIC DNA]</scope>
    <source>
        <strain evidence="3">IAEA</strain>
    </source>
</reference>
<dbReference type="InterPro" id="IPR000073">
    <property type="entry name" value="AB_hydrolase_1"/>
</dbReference>